<feature type="transmembrane region" description="Helical" evidence="5">
    <location>
        <begin position="374"/>
        <end position="392"/>
    </location>
</feature>
<dbReference type="Proteomes" id="UP001371305">
    <property type="component" value="Unassembled WGS sequence"/>
</dbReference>
<accession>A0ABU9AV57</accession>
<dbReference type="Pfam" id="PF00528">
    <property type="entry name" value="BPD_transp_1"/>
    <property type="match status" value="1"/>
</dbReference>
<dbReference type="CDD" id="cd06261">
    <property type="entry name" value="TM_PBP2"/>
    <property type="match status" value="1"/>
</dbReference>
<dbReference type="EMBL" id="JBBUKT010000002">
    <property type="protein sequence ID" value="MEK7950505.1"/>
    <property type="molecule type" value="Genomic_DNA"/>
</dbReference>
<protein>
    <submittedName>
        <fullName evidence="7">ABC transporter permease subunit</fullName>
    </submittedName>
</protein>
<sequence length="539" mass="60337">MTFPRKIGLLLLLVAIAAALAFSQKLSLPSLRWFFSFAATPDEIFAAPEKGYLVDYKSIQWVPMDWKWVRTHQAEIVGYSICGAAVLLSLVLLIFGGKFHWNPLTLRRFTRFRSIGRGWLSFRLLMLLLLVALLDQALVGKRALAVKYEGAWHFPAFETKLYSEQDFGGEGSQEANYRDLGKRFKAADKGDSVIMPLVPWDPVLDTDELEKRELVTREGLLYRAHDSEPFNGYAVQYSKDSDDTKLRDARFRRGLREGPATLFDAKGEFVGKQSWHEGKLVETSVEDSATPSTELPWIEIIYKPAPPSLKSRHYLGTDSRGWDIAAGLLGGLQVIFKAAFCYILMIYGIGITIGSLMGYFGGVFDLVMDRVVEIVSNVPFLLVVMIVISNIGRDNIDLTTILLILCAFSWIGVSVYLRSATYREKARDYVAAARVQGAGTMRVIFRHILPNAISTLVTLLPFSVAGLATSLTALDFLGFGLPDRYPSWGRILEQGTSNLNSPWIVSSVFTFMVVVLLLITFVGEAIREAFDPKKFTTYQ</sequence>
<comment type="subcellular location">
    <subcellularLocation>
        <location evidence="1 5">Cell membrane</location>
        <topology evidence="1 5">Multi-pass membrane protein</topology>
    </subcellularLocation>
</comment>
<dbReference type="Gene3D" id="1.10.3720.10">
    <property type="entry name" value="MetI-like"/>
    <property type="match status" value="1"/>
</dbReference>
<evidence type="ECO:0000256" key="1">
    <source>
        <dbReference type="ARBA" id="ARBA00004651"/>
    </source>
</evidence>
<dbReference type="PANTHER" id="PTHR30325">
    <property type="entry name" value="MEMBRANE COMPONENT OF ABC TRANSPORTER"/>
    <property type="match status" value="1"/>
</dbReference>
<evidence type="ECO:0000256" key="4">
    <source>
        <dbReference type="ARBA" id="ARBA00023136"/>
    </source>
</evidence>
<keyword evidence="2 5" id="KW-0812">Transmembrane</keyword>
<proteinExistence type="inferred from homology"/>
<dbReference type="SUPFAM" id="SSF161098">
    <property type="entry name" value="MetI-like"/>
    <property type="match status" value="1"/>
</dbReference>
<feature type="transmembrane region" description="Helical" evidence="5">
    <location>
        <begin position="501"/>
        <end position="523"/>
    </location>
</feature>
<keyword evidence="3 5" id="KW-1133">Transmembrane helix</keyword>
<keyword evidence="5" id="KW-0813">Transport</keyword>
<evidence type="ECO:0000259" key="6">
    <source>
        <dbReference type="PROSITE" id="PS50928"/>
    </source>
</evidence>
<comment type="similarity">
    <text evidence="5">Belongs to the binding-protein-dependent transport system permease family.</text>
</comment>
<gene>
    <name evidence="7" type="ORF">WKV53_08360</name>
</gene>
<dbReference type="PROSITE" id="PS50928">
    <property type="entry name" value="ABC_TM1"/>
    <property type="match status" value="1"/>
</dbReference>
<dbReference type="RefSeq" id="WP_341404110.1">
    <property type="nucleotide sequence ID" value="NZ_JBBUKT010000002.1"/>
</dbReference>
<feature type="transmembrane region" description="Helical" evidence="5">
    <location>
        <begin position="342"/>
        <end position="362"/>
    </location>
</feature>
<evidence type="ECO:0000256" key="3">
    <source>
        <dbReference type="ARBA" id="ARBA00022989"/>
    </source>
</evidence>
<dbReference type="PANTHER" id="PTHR30325:SF0">
    <property type="entry name" value="INNER MEMBRANE ABC TRANSPORTER PERMEASE PROTEIN YEJE"/>
    <property type="match status" value="1"/>
</dbReference>
<feature type="transmembrane region" description="Helical" evidence="5">
    <location>
        <begin position="118"/>
        <end position="139"/>
    </location>
</feature>
<organism evidence="7 8">
    <name type="scientific">Luteolibacter soli</name>
    <dbReference type="NCBI Taxonomy" id="3135280"/>
    <lineage>
        <taxon>Bacteria</taxon>
        <taxon>Pseudomonadati</taxon>
        <taxon>Verrucomicrobiota</taxon>
        <taxon>Verrucomicrobiia</taxon>
        <taxon>Verrucomicrobiales</taxon>
        <taxon>Verrucomicrobiaceae</taxon>
        <taxon>Luteolibacter</taxon>
    </lineage>
</organism>
<dbReference type="InterPro" id="IPR035906">
    <property type="entry name" value="MetI-like_sf"/>
</dbReference>
<evidence type="ECO:0000256" key="2">
    <source>
        <dbReference type="ARBA" id="ARBA00022692"/>
    </source>
</evidence>
<evidence type="ECO:0000256" key="5">
    <source>
        <dbReference type="RuleBase" id="RU363032"/>
    </source>
</evidence>
<evidence type="ECO:0000313" key="8">
    <source>
        <dbReference type="Proteomes" id="UP001371305"/>
    </source>
</evidence>
<dbReference type="InterPro" id="IPR000515">
    <property type="entry name" value="MetI-like"/>
</dbReference>
<feature type="transmembrane region" description="Helical" evidence="5">
    <location>
        <begin position="398"/>
        <end position="417"/>
    </location>
</feature>
<name>A0ABU9AV57_9BACT</name>
<comment type="caution">
    <text evidence="7">The sequence shown here is derived from an EMBL/GenBank/DDBJ whole genome shotgun (WGS) entry which is preliminary data.</text>
</comment>
<keyword evidence="4 5" id="KW-0472">Membrane</keyword>
<reference evidence="7 8" key="1">
    <citation type="submission" date="2024-04" db="EMBL/GenBank/DDBJ databases">
        <title>Luteolibacter sp. isolated from soil.</title>
        <authorList>
            <person name="An J."/>
        </authorList>
    </citation>
    <scope>NUCLEOTIDE SEQUENCE [LARGE SCALE GENOMIC DNA]</scope>
    <source>
        <strain evidence="7 8">Y139</strain>
    </source>
</reference>
<evidence type="ECO:0000313" key="7">
    <source>
        <dbReference type="EMBL" id="MEK7950505.1"/>
    </source>
</evidence>
<feature type="domain" description="ABC transmembrane type-1" evidence="6">
    <location>
        <begin position="336"/>
        <end position="523"/>
    </location>
</feature>
<keyword evidence="8" id="KW-1185">Reference proteome</keyword>
<feature type="transmembrane region" description="Helical" evidence="5">
    <location>
        <begin position="76"/>
        <end position="97"/>
    </location>
</feature>
<feature type="transmembrane region" description="Helical" evidence="5">
    <location>
        <begin position="456"/>
        <end position="481"/>
    </location>
</feature>